<reference evidence="12" key="1">
    <citation type="submission" date="2020-11" db="EMBL/GenBank/DDBJ databases">
        <authorList>
            <person name="Tran Van P."/>
        </authorList>
    </citation>
    <scope>NUCLEOTIDE SEQUENCE</scope>
</reference>
<dbReference type="GO" id="GO:0003924">
    <property type="term" value="F:GTPase activity"/>
    <property type="evidence" value="ECO:0007669"/>
    <property type="project" value="InterPro"/>
</dbReference>
<keyword evidence="3" id="KW-0396">Initiation factor</keyword>
<dbReference type="InterPro" id="IPR044145">
    <property type="entry name" value="IF2_II"/>
</dbReference>
<evidence type="ECO:0000256" key="9">
    <source>
        <dbReference type="ARBA" id="ARBA00025162"/>
    </source>
</evidence>
<sequence length="708" mass="78358">MLQRWPLSFCQWRAICPAALGKQMSSTTTPLASVAHHQYKRFHLSSASVLFTNKFPTKEELVRSIKASGSDVVSVWRGMNPYQISQAIGRSVNDVFEALNYIPEAAEKIDSTRTPIQDTAVITDVLRRLGRRGRIIAAPEVVEGIPSSHHIETPHDHVVSKGPLVPRSPVVAIMGHVDHGKTTLLDALRRSHIVDGEFGGITQHIGAFKVKVTDKETITFLDTPGHAAFHSLRSRGASVTDIVILVIAADDGIMEQTVESLKMAREAGVPVVVALNKVDKPGVDVDLVEKQILAVLNLELERFGGDVQCIHISALQEKNLDSLVQAVLVQAELLQLRGVREAPVEGVVIESRTHPARGKMVSALIRQGIVKKGTILVADDAHCKVRAMFDENGATLTTASLSDAIEIMGWRELPHAGAEIYQVETEKEAGEIVRRVAKAKLEEKAEKDLPSILKKQEYHLSTYLAAREQRRATRSRWRRPEPGIIQKEEIPKPDGPSLSIIIKGDVDGSVEAILDVLDTYHSSQCHLSLIHYGVGQVTPTDLEYAALFGGVIYTFNLKTPNSTKVAAVTQRVSVKEHNVIYHLIDDIRKEINARLPLVDVEHVVGEATVIEEFRINEKRKKVTVAGCSCTKGSLKRHGKYRVEREGEVLYDGDLASMKHLKSEVETVRSGVECGLRFTDHLLRFQRGDKIICYEMIPSPQKTDWNPGF</sequence>
<dbReference type="PANTHER" id="PTHR43381:SF20">
    <property type="entry name" value="TRANSLATION INITIATION FACTOR IF-2, MITOCHONDRIAL"/>
    <property type="match status" value="1"/>
</dbReference>
<dbReference type="InterPro" id="IPR027417">
    <property type="entry name" value="P-loop_NTPase"/>
</dbReference>
<dbReference type="Gene3D" id="3.40.50.300">
    <property type="entry name" value="P-loop containing nucleotide triphosphate hydrolases"/>
    <property type="match status" value="1"/>
</dbReference>
<evidence type="ECO:0000256" key="2">
    <source>
        <dbReference type="ARBA" id="ARBA00007733"/>
    </source>
</evidence>
<dbReference type="SUPFAM" id="SSF52540">
    <property type="entry name" value="P-loop containing nucleoside triphosphate hydrolases"/>
    <property type="match status" value="1"/>
</dbReference>
<dbReference type="InterPro" id="IPR053905">
    <property type="entry name" value="EF-G-like_DII"/>
</dbReference>
<dbReference type="PANTHER" id="PTHR43381">
    <property type="entry name" value="TRANSLATION INITIATION FACTOR IF-2-RELATED"/>
    <property type="match status" value="1"/>
</dbReference>
<keyword evidence="5" id="KW-0648">Protein biosynthesis</keyword>
<dbReference type="Gene3D" id="2.40.30.10">
    <property type="entry name" value="Translation factors"/>
    <property type="match status" value="2"/>
</dbReference>
<organism evidence="12">
    <name type="scientific">Cyprideis torosa</name>
    <dbReference type="NCBI Taxonomy" id="163714"/>
    <lineage>
        <taxon>Eukaryota</taxon>
        <taxon>Metazoa</taxon>
        <taxon>Ecdysozoa</taxon>
        <taxon>Arthropoda</taxon>
        <taxon>Crustacea</taxon>
        <taxon>Oligostraca</taxon>
        <taxon>Ostracoda</taxon>
        <taxon>Podocopa</taxon>
        <taxon>Podocopida</taxon>
        <taxon>Cytherocopina</taxon>
        <taxon>Cytheroidea</taxon>
        <taxon>Cytherideidae</taxon>
        <taxon>Cyprideis</taxon>
    </lineage>
</organism>
<dbReference type="InterPro" id="IPR000795">
    <property type="entry name" value="T_Tr_GTP-bd_dom"/>
</dbReference>
<dbReference type="NCBIfam" id="TIGR00231">
    <property type="entry name" value="small_GTP"/>
    <property type="match status" value="1"/>
</dbReference>
<evidence type="ECO:0000259" key="11">
    <source>
        <dbReference type="PROSITE" id="PS51722"/>
    </source>
</evidence>
<dbReference type="Pfam" id="PF22042">
    <property type="entry name" value="EF-G_D2"/>
    <property type="match status" value="1"/>
</dbReference>
<dbReference type="GO" id="GO:0003743">
    <property type="term" value="F:translation initiation factor activity"/>
    <property type="evidence" value="ECO:0007669"/>
    <property type="project" value="UniProtKB-KW"/>
</dbReference>
<keyword evidence="4" id="KW-0547">Nucleotide-binding</keyword>
<accession>A0A7R8W5R0</accession>
<evidence type="ECO:0000256" key="3">
    <source>
        <dbReference type="ARBA" id="ARBA00022540"/>
    </source>
</evidence>
<dbReference type="CDD" id="cd03692">
    <property type="entry name" value="mtIF2_IVc"/>
    <property type="match status" value="1"/>
</dbReference>
<dbReference type="Gene3D" id="3.40.50.10050">
    <property type="entry name" value="Translation initiation factor IF- 2, domain 3"/>
    <property type="match status" value="1"/>
</dbReference>
<evidence type="ECO:0000313" key="12">
    <source>
        <dbReference type="EMBL" id="CAD7223183.1"/>
    </source>
</evidence>
<name>A0A7R8W5R0_9CRUS</name>
<dbReference type="InterPro" id="IPR000178">
    <property type="entry name" value="TF_IF2_bacterial-like"/>
</dbReference>
<dbReference type="OrthoDB" id="361630at2759"/>
<evidence type="ECO:0000256" key="1">
    <source>
        <dbReference type="ARBA" id="ARBA00004173"/>
    </source>
</evidence>
<dbReference type="FunFam" id="3.40.50.10050:FF:000001">
    <property type="entry name" value="Translation initiation factor IF-2"/>
    <property type="match status" value="1"/>
</dbReference>
<evidence type="ECO:0000256" key="4">
    <source>
        <dbReference type="ARBA" id="ARBA00022741"/>
    </source>
</evidence>
<feature type="domain" description="Tr-type G" evidence="11">
    <location>
        <begin position="166"/>
        <end position="337"/>
    </location>
</feature>
<dbReference type="FunFam" id="2.40.30.10:FF:000008">
    <property type="entry name" value="Translation initiation factor IF-2"/>
    <property type="match status" value="1"/>
</dbReference>
<dbReference type="SUPFAM" id="SSF50447">
    <property type="entry name" value="Translation proteins"/>
    <property type="match status" value="2"/>
</dbReference>
<evidence type="ECO:0000256" key="8">
    <source>
        <dbReference type="ARBA" id="ARBA00023134"/>
    </source>
</evidence>
<evidence type="ECO:0000256" key="5">
    <source>
        <dbReference type="ARBA" id="ARBA00022917"/>
    </source>
</evidence>
<dbReference type="Pfam" id="PF11987">
    <property type="entry name" value="IF-2"/>
    <property type="match status" value="1"/>
</dbReference>
<comment type="subcellular location">
    <subcellularLocation>
        <location evidence="1">Mitochondrion</location>
    </subcellularLocation>
</comment>
<dbReference type="InterPro" id="IPR015760">
    <property type="entry name" value="TIF_IF2"/>
</dbReference>
<dbReference type="Pfam" id="PF00009">
    <property type="entry name" value="GTP_EFTU"/>
    <property type="match status" value="1"/>
</dbReference>
<comment type="function">
    <text evidence="9">One of the essential components for the initiation of protein synthesis. Protects formylmethionyl-tRNA from spontaneous hydrolysis and promotes its binding to the 30S ribosomal subunits. Also involved in the hydrolysis of GTP during the formation of the 70S ribosomal complex.</text>
</comment>
<dbReference type="CDD" id="cd01887">
    <property type="entry name" value="IF2_eIF5B"/>
    <property type="match status" value="1"/>
</dbReference>
<dbReference type="SUPFAM" id="SSF52156">
    <property type="entry name" value="Initiation factor IF2/eIF5b, domain 3"/>
    <property type="match status" value="1"/>
</dbReference>
<dbReference type="GO" id="GO:0005739">
    <property type="term" value="C:mitochondrion"/>
    <property type="evidence" value="ECO:0007669"/>
    <property type="project" value="UniProtKB-SubCell"/>
</dbReference>
<protein>
    <recommendedName>
        <fullName evidence="10">Translation initiation factor IF-2, mitochondrial</fullName>
    </recommendedName>
</protein>
<comment type="similarity">
    <text evidence="2">Belongs to the TRAFAC class translation factor GTPase superfamily. Classic translation factor GTPase family. IF-2 subfamily.</text>
</comment>
<dbReference type="AlphaFoldDB" id="A0A7R8W5R0"/>
<dbReference type="EMBL" id="OB660164">
    <property type="protein sequence ID" value="CAD7223183.1"/>
    <property type="molecule type" value="Genomic_DNA"/>
</dbReference>
<gene>
    <name evidence="12" type="ORF">CTOB1V02_LOCUS1175</name>
</gene>
<dbReference type="GO" id="GO:0005525">
    <property type="term" value="F:GTP binding"/>
    <property type="evidence" value="ECO:0007669"/>
    <property type="project" value="UniProtKB-KW"/>
</dbReference>
<dbReference type="InterPro" id="IPR005225">
    <property type="entry name" value="Small_GTP-bd"/>
</dbReference>
<keyword evidence="6" id="KW-0809">Transit peptide</keyword>
<evidence type="ECO:0000256" key="6">
    <source>
        <dbReference type="ARBA" id="ARBA00022946"/>
    </source>
</evidence>
<dbReference type="CDD" id="cd03702">
    <property type="entry name" value="IF2_mtIF2_II"/>
    <property type="match status" value="1"/>
</dbReference>
<keyword evidence="8" id="KW-0342">GTP-binding</keyword>
<dbReference type="NCBIfam" id="TIGR00487">
    <property type="entry name" value="IF-2"/>
    <property type="match status" value="1"/>
</dbReference>
<dbReference type="FunFam" id="3.40.50.300:FF:000019">
    <property type="entry name" value="Translation initiation factor IF-2"/>
    <property type="match status" value="1"/>
</dbReference>
<proteinExistence type="inferred from homology"/>
<evidence type="ECO:0000256" key="7">
    <source>
        <dbReference type="ARBA" id="ARBA00023128"/>
    </source>
</evidence>
<dbReference type="InterPro" id="IPR036925">
    <property type="entry name" value="TIF_IF2_dom3_sf"/>
</dbReference>
<dbReference type="InterPro" id="IPR009000">
    <property type="entry name" value="Transl_B-barrel_sf"/>
</dbReference>
<evidence type="ECO:0000256" key="10">
    <source>
        <dbReference type="ARBA" id="ARBA00044200"/>
    </source>
</evidence>
<keyword evidence="7" id="KW-0496">Mitochondrion</keyword>
<dbReference type="InterPro" id="IPR023115">
    <property type="entry name" value="TIF_IF2_dom3"/>
</dbReference>
<dbReference type="PROSITE" id="PS51722">
    <property type="entry name" value="G_TR_2"/>
    <property type="match status" value="1"/>
</dbReference>